<accession>A0A284RXV6</accession>
<evidence type="ECO:0000313" key="1">
    <source>
        <dbReference type="EMBL" id="SJL13584.1"/>
    </source>
</evidence>
<protein>
    <submittedName>
        <fullName evidence="1">Uncharacterized protein</fullName>
    </submittedName>
</protein>
<keyword evidence="2" id="KW-1185">Reference proteome</keyword>
<reference evidence="2" key="1">
    <citation type="journal article" date="2017" name="Nat. Ecol. Evol.">
        <title>Genome expansion and lineage-specific genetic innovations in the forest pathogenic fungi Armillaria.</title>
        <authorList>
            <person name="Sipos G."/>
            <person name="Prasanna A.N."/>
            <person name="Walter M.C."/>
            <person name="O'Connor E."/>
            <person name="Balint B."/>
            <person name="Krizsan K."/>
            <person name="Kiss B."/>
            <person name="Hess J."/>
            <person name="Varga T."/>
            <person name="Slot J."/>
            <person name="Riley R."/>
            <person name="Boka B."/>
            <person name="Rigling D."/>
            <person name="Barry K."/>
            <person name="Lee J."/>
            <person name="Mihaltcheva S."/>
            <person name="LaButti K."/>
            <person name="Lipzen A."/>
            <person name="Waldron R."/>
            <person name="Moloney N.M."/>
            <person name="Sperisen C."/>
            <person name="Kredics L."/>
            <person name="Vagvoelgyi C."/>
            <person name="Patrignani A."/>
            <person name="Fitzpatrick D."/>
            <person name="Nagy I."/>
            <person name="Doyle S."/>
            <person name="Anderson J.B."/>
            <person name="Grigoriev I.V."/>
            <person name="Gueldener U."/>
            <person name="Muensterkoetter M."/>
            <person name="Nagy L.G."/>
        </authorList>
    </citation>
    <scope>NUCLEOTIDE SEQUENCE [LARGE SCALE GENOMIC DNA]</scope>
    <source>
        <strain evidence="2">C18/9</strain>
    </source>
</reference>
<proteinExistence type="predicted"/>
<dbReference type="AlphaFoldDB" id="A0A284RXV6"/>
<evidence type="ECO:0000313" key="2">
    <source>
        <dbReference type="Proteomes" id="UP000219338"/>
    </source>
</evidence>
<sequence>MYGAHPEMVQEENVFKCDSHTYHPFFMSLAWAPGRFLLRRDVSNSGEQDGCERGSENLKGDTVRPCYYHHVVLPYEVIISNMHLPRCTEGFTTILQAPYPPFPYLSIPMHAAWWKASPYEASRTIFKIWSSQTTRVLSGLHAVGNRGSYFIYSGPYFNSFPYPQHIHFATPRGLRAVDFDFDETSLKDTLDDY</sequence>
<dbReference type="Proteomes" id="UP000219338">
    <property type="component" value="Unassembled WGS sequence"/>
</dbReference>
<name>A0A284RXV6_ARMOS</name>
<organism evidence="1 2">
    <name type="scientific">Armillaria ostoyae</name>
    <name type="common">Armillaria root rot fungus</name>
    <dbReference type="NCBI Taxonomy" id="47428"/>
    <lineage>
        <taxon>Eukaryota</taxon>
        <taxon>Fungi</taxon>
        <taxon>Dikarya</taxon>
        <taxon>Basidiomycota</taxon>
        <taxon>Agaricomycotina</taxon>
        <taxon>Agaricomycetes</taxon>
        <taxon>Agaricomycetidae</taxon>
        <taxon>Agaricales</taxon>
        <taxon>Marasmiineae</taxon>
        <taxon>Physalacriaceae</taxon>
        <taxon>Armillaria</taxon>
    </lineage>
</organism>
<dbReference type="EMBL" id="FUEG01000020">
    <property type="protein sequence ID" value="SJL13584.1"/>
    <property type="molecule type" value="Genomic_DNA"/>
</dbReference>
<gene>
    <name evidence="1" type="ORF">ARMOST_17029</name>
</gene>